<gene>
    <name evidence="1" type="ORF">ANCCEY_02452</name>
</gene>
<dbReference type="AlphaFoldDB" id="A0A0D6MC89"/>
<sequence length="191" mass="20761">MRWCCGPAGPATPLLEAPPQALNDAFGPMSIRPHNTALLISEGEAEGAFLERLRGLGWSINVAPVSQATCSVQQLRPILLLLDNRIPELPALSRLRDCCISACCAFVCISGSRDDCLNKNIASDKAEKKSEKVEVCCTPLAAKDNLVACCLVPGLQLLLAKVHLRVLQRRHYVTVQFVTKMLLSVLKSVEL</sequence>
<dbReference type="Proteomes" id="UP000054495">
    <property type="component" value="Unassembled WGS sequence"/>
</dbReference>
<evidence type="ECO:0000313" key="2">
    <source>
        <dbReference type="Proteomes" id="UP000054495"/>
    </source>
</evidence>
<organism evidence="1 2">
    <name type="scientific">Ancylostoma ceylanicum</name>
    <dbReference type="NCBI Taxonomy" id="53326"/>
    <lineage>
        <taxon>Eukaryota</taxon>
        <taxon>Metazoa</taxon>
        <taxon>Ecdysozoa</taxon>
        <taxon>Nematoda</taxon>
        <taxon>Chromadorea</taxon>
        <taxon>Rhabditida</taxon>
        <taxon>Rhabditina</taxon>
        <taxon>Rhabditomorpha</taxon>
        <taxon>Strongyloidea</taxon>
        <taxon>Ancylostomatidae</taxon>
        <taxon>Ancylostomatinae</taxon>
        <taxon>Ancylostoma</taxon>
    </lineage>
</organism>
<reference evidence="1 2" key="1">
    <citation type="submission" date="2013-05" db="EMBL/GenBank/DDBJ databases">
        <title>Draft genome of the parasitic nematode Anyclostoma ceylanicum.</title>
        <authorList>
            <person name="Mitreva M."/>
        </authorList>
    </citation>
    <scope>NUCLEOTIDE SEQUENCE [LARGE SCALE GENOMIC DNA]</scope>
</reference>
<protein>
    <submittedName>
        <fullName evidence="1">Uncharacterized protein</fullName>
    </submittedName>
</protein>
<accession>A0A0D6MC89</accession>
<proteinExistence type="predicted"/>
<keyword evidence="2" id="KW-1185">Reference proteome</keyword>
<name>A0A0D6MC89_9BILA</name>
<dbReference type="EMBL" id="KE124811">
    <property type="protein sequence ID" value="EPB78492.1"/>
    <property type="molecule type" value="Genomic_DNA"/>
</dbReference>
<evidence type="ECO:0000313" key="1">
    <source>
        <dbReference type="EMBL" id="EPB78492.1"/>
    </source>
</evidence>